<comment type="similarity">
    <text evidence="1">Belongs to the UDP-glycosyltransferase family.</text>
</comment>
<name>A0ABD0UFL2_DENTH</name>
<reference evidence="2 3" key="1">
    <citation type="journal article" date="2024" name="Plant Biotechnol. J.">
        <title>Dendrobium thyrsiflorum genome and its molecular insights into genes involved in important horticultural traits.</title>
        <authorList>
            <person name="Chen B."/>
            <person name="Wang J.Y."/>
            <person name="Zheng P.J."/>
            <person name="Li K.L."/>
            <person name="Liang Y.M."/>
            <person name="Chen X.F."/>
            <person name="Zhang C."/>
            <person name="Zhao X."/>
            <person name="He X."/>
            <person name="Zhang G.Q."/>
            <person name="Liu Z.J."/>
            <person name="Xu Q."/>
        </authorList>
    </citation>
    <scope>NUCLEOTIDE SEQUENCE [LARGE SCALE GENOMIC DNA]</scope>
    <source>
        <strain evidence="2">GZMU011</strain>
    </source>
</reference>
<dbReference type="PANTHER" id="PTHR11926">
    <property type="entry name" value="GLUCOSYL/GLUCURONOSYL TRANSFERASES"/>
    <property type="match status" value="1"/>
</dbReference>
<dbReference type="PANTHER" id="PTHR11926:SF774">
    <property type="entry name" value="UDP-GLYCOSYLTRANSFERASE 85A1-RELATED"/>
    <property type="match status" value="1"/>
</dbReference>
<proteinExistence type="inferred from homology"/>
<dbReference type="Proteomes" id="UP001552299">
    <property type="component" value="Unassembled WGS sequence"/>
</dbReference>
<dbReference type="AlphaFoldDB" id="A0ABD0UFL2"/>
<sequence length="261" mass="29702">MKDMRLKDFPTFIRTVDVNDTMLNFAVQETSRASQAFTIILNTFEDLEQSAITTLEKILPPIYSIGPLTLLSRNKISNESPITNITTSLWKKEDFCLELLDGHQDPCSLVYVNFGSITVMDNEQLLKFAWGLANCGYHFLWVIRPDLIKGESSVLPPEFIEETKEMIDDQLQVCMREWGVGLEIDNNVKGKEVEELIREMMAGEQKGKEIRKKAMEWKESAVKATSTDGASLVNFEKMINEILLGNKEDQQKKNGVKCVNI</sequence>
<dbReference type="Gene3D" id="3.40.50.2000">
    <property type="entry name" value="Glycogen Phosphorylase B"/>
    <property type="match status" value="4"/>
</dbReference>
<gene>
    <name evidence="2" type="ORF">M5K25_023606</name>
</gene>
<evidence type="ECO:0000313" key="3">
    <source>
        <dbReference type="Proteomes" id="UP001552299"/>
    </source>
</evidence>
<evidence type="ECO:0000256" key="1">
    <source>
        <dbReference type="ARBA" id="ARBA00009995"/>
    </source>
</evidence>
<organism evidence="2 3">
    <name type="scientific">Dendrobium thyrsiflorum</name>
    <name type="common">Pinecone-like raceme dendrobium</name>
    <name type="synonym">Orchid</name>
    <dbReference type="NCBI Taxonomy" id="117978"/>
    <lineage>
        <taxon>Eukaryota</taxon>
        <taxon>Viridiplantae</taxon>
        <taxon>Streptophyta</taxon>
        <taxon>Embryophyta</taxon>
        <taxon>Tracheophyta</taxon>
        <taxon>Spermatophyta</taxon>
        <taxon>Magnoliopsida</taxon>
        <taxon>Liliopsida</taxon>
        <taxon>Asparagales</taxon>
        <taxon>Orchidaceae</taxon>
        <taxon>Epidendroideae</taxon>
        <taxon>Malaxideae</taxon>
        <taxon>Dendrobiinae</taxon>
        <taxon>Dendrobium</taxon>
    </lineage>
</organism>
<keyword evidence="3" id="KW-1185">Reference proteome</keyword>
<comment type="caution">
    <text evidence="2">The sequence shown here is derived from an EMBL/GenBank/DDBJ whole genome shotgun (WGS) entry which is preliminary data.</text>
</comment>
<evidence type="ECO:0000313" key="2">
    <source>
        <dbReference type="EMBL" id="KAL0909081.1"/>
    </source>
</evidence>
<dbReference type="SUPFAM" id="SSF53756">
    <property type="entry name" value="UDP-Glycosyltransferase/glycogen phosphorylase"/>
    <property type="match status" value="1"/>
</dbReference>
<dbReference type="EMBL" id="JANQDX010000017">
    <property type="protein sequence ID" value="KAL0909081.1"/>
    <property type="molecule type" value="Genomic_DNA"/>
</dbReference>
<protein>
    <submittedName>
        <fullName evidence="2">Uncharacterized protein</fullName>
    </submittedName>
</protein>
<accession>A0ABD0UFL2</accession>